<sequence length="80" mass="8971">MTEATPSFDFEIERLDISAAEAGVFGKLVTNIRQQHLNLCGTLTDDEARMMLKLLNEINNSIYHVGQPGLDEKPDEVNHD</sequence>
<proteinExistence type="predicted"/>
<dbReference type="RefSeq" id="WP_262568444.1">
    <property type="nucleotide sequence ID" value="NZ_JAPFCC010000001.1"/>
</dbReference>
<organism evidence="1 2">
    <name type="scientific">Endozoicomonas gorgoniicola</name>
    <dbReference type="NCBI Taxonomy" id="1234144"/>
    <lineage>
        <taxon>Bacteria</taxon>
        <taxon>Pseudomonadati</taxon>
        <taxon>Pseudomonadota</taxon>
        <taxon>Gammaproteobacteria</taxon>
        <taxon>Oceanospirillales</taxon>
        <taxon>Endozoicomonadaceae</taxon>
        <taxon>Endozoicomonas</taxon>
    </lineage>
</organism>
<name>A0ABT3MW65_9GAMM</name>
<protein>
    <submittedName>
        <fullName evidence="1">Uncharacterized protein</fullName>
    </submittedName>
</protein>
<comment type="caution">
    <text evidence="1">The sequence shown here is derived from an EMBL/GenBank/DDBJ whole genome shotgun (WGS) entry which is preliminary data.</text>
</comment>
<evidence type="ECO:0000313" key="1">
    <source>
        <dbReference type="EMBL" id="MCW7553626.1"/>
    </source>
</evidence>
<keyword evidence="2" id="KW-1185">Reference proteome</keyword>
<accession>A0ABT3MW65</accession>
<reference evidence="1 2" key="1">
    <citation type="submission" date="2022-10" db="EMBL/GenBank/DDBJ databases">
        <title>High-quality genome sequences of two octocoral-associated bacteria, Endozoicomonas euniceicola EF212 and Endozoicomonas gorgoniicola PS125.</title>
        <authorList>
            <person name="Chiou Y.-J."/>
            <person name="Chen Y.-H."/>
        </authorList>
    </citation>
    <scope>NUCLEOTIDE SEQUENCE [LARGE SCALE GENOMIC DNA]</scope>
    <source>
        <strain evidence="1 2">PS125</strain>
    </source>
</reference>
<evidence type="ECO:0000313" key="2">
    <source>
        <dbReference type="Proteomes" id="UP001209854"/>
    </source>
</evidence>
<dbReference type="EMBL" id="JAPFCC010000001">
    <property type="protein sequence ID" value="MCW7553626.1"/>
    <property type="molecule type" value="Genomic_DNA"/>
</dbReference>
<gene>
    <name evidence="1" type="ORF">NX722_13515</name>
</gene>
<dbReference type="Proteomes" id="UP001209854">
    <property type="component" value="Unassembled WGS sequence"/>
</dbReference>